<evidence type="ECO:0000313" key="5">
    <source>
        <dbReference type="Proteomes" id="UP000509418"/>
    </source>
</evidence>
<evidence type="ECO:0000313" key="4">
    <source>
        <dbReference type="EMBL" id="QKZ16907.1"/>
    </source>
</evidence>
<protein>
    <recommendedName>
        <fullName evidence="6">SMP-30/gluconolactonase/LRE family protein</fullName>
    </recommendedName>
</protein>
<sequence>MTSRGTSMKKPFALAAAVAVMAAVLVTAPYASAATGPAHDKPVVSGVKTAVAAGESAENITVSPDGSLTNSQIGTPVGKPPKLERINPSGERTALVTRQAGDGILGNTRGPDGTLYYNVLSADAARPGVWKLPPGGAPQRKFPNGLAIDPSGHTLYNAIAVVHPDETRKSVLTSADGLTSPTATAVRGKRLYITDAGFAAPNIAKLQTGQINLSALFCDAVS</sequence>
<feature type="compositionally biased region" description="Polar residues" evidence="1">
    <location>
        <begin position="61"/>
        <end position="74"/>
    </location>
</feature>
<feature type="region of interest" description="Disordered" evidence="1">
    <location>
        <begin position="61"/>
        <end position="89"/>
    </location>
</feature>
<dbReference type="EMBL" id="CP056041">
    <property type="protein sequence ID" value="QKZ16110.1"/>
    <property type="molecule type" value="Genomic_DNA"/>
</dbReference>
<feature type="chain" id="PRO_5044657743" description="SMP-30/gluconolactonase/LRE family protein" evidence="2">
    <location>
        <begin position="34"/>
        <end position="222"/>
    </location>
</feature>
<evidence type="ECO:0000256" key="1">
    <source>
        <dbReference type="SAM" id="MobiDB-lite"/>
    </source>
</evidence>
<evidence type="ECO:0000313" key="3">
    <source>
        <dbReference type="EMBL" id="QKZ16110.1"/>
    </source>
</evidence>
<accession>A0A7I0NSR7</accession>
<dbReference type="EMBL" id="CP056041">
    <property type="protein sequence ID" value="QKZ16907.1"/>
    <property type="molecule type" value="Genomic_DNA"/>
</dbReference>
<keyword evidence="2" id="KW-0732">Signal</keyword>
<evidence type="ECO:0000256" key="2">
    <source>
        <dbReference type="SAM" id="SignalP"/>
    </source>
</evidence>
<feature type="signal peptide" evidence="2">
    <location>
        <begin position="1"/>
        <end position="33"/>
    </location>
</feature>
<dbReference type="AlphaFoldDB" id="A0A7I0NSR7"/>
<dbReference type="Gene3D" id="2.120.10.30">
    <property type="entry name" value="TolB, C-terminal domain"/>
    <property type="match status" value="1"/>
</dbReference>
<dbReference type="Proteomes" id="UP000509418">
    <property type="component" value="Chromosome"/>
</dbReference>
<gene>
    <name evidence="3" type="ORF">HUT05_01105</name>
    <name evidence="4" type="ORF">HUT05_05690</name>
</gene>
<keyword evidence="5" id="KW-1185">Reference proteome</keyword>
<dbReference type="InterPro" id="IPR011042">
    <property type="entry name" value="6-blade_b-propeller_TolB-like"/>
</dbReference>
<organism evidence="3 5">
    <name type="scientific">Streptomyces chartreusis</name>
    <dbReference type="NCBI Taxonomy" id="1969"/>
    <lineage>
        <taxon>Bacteria</taxon>
        <taxon>Bacillati</taxon>
        <taxon>Actinomycetota</taxon>
        <taxon>Actinomycetes</taxon>
        <taxon>Kitasatosporales</taxon>
        <taxon>Streptomycetaceae</taxon>
        <taxon>Streptomyces</taxon>
    </lineage>
</organism>
<evidence type="ECO:0008006" key="6">
    <source>
        <dbReference type="Google" id="ProtNLM"/>
    </source>
</evidence>
<reference evidence="3 5" key="1">
    <citation type="submission" date="2020-06" db="EMBL/GenBank/DDBJ databases">
        <title>Genome mining for natural products.</title>
        <authorList>
            <person name="Zhang B."/>
            <person name="Shi J."/>
            <person name="Ge H."/>
        </authorList>
    </citation>
    <scope>NUCLEOTIDE SEQUENCE [LARGE SCALE GENOMIC DNA]</scope>
    <source>
        <strain evidence="3 5">NA02069</strain>
    </source>
</reference>
<name>A0A7I0NSR7_STRCX</name>
<dbReference type="SUPFAM" id="SSF63829">
    <property type="entry name" value="Calcium-dependent phosphotriesterase"/>
    <property type="match status" value="1"/>
</dbReference>
<proteinExistence type="predicted"/>